<protein>
    <submittedName>
        <fullName evidence="1">Uncharacterized protein</fullName>
    </submittedName>
</protein>
<evidence type="ECO:0000313" key="1">
    <source>
        <dbReference type="EMBL" id="KKM05575.1"/>
    </source>
</evidence>
<name>A0A0F9H3K0_9ZZZZ</name>
<reference evidence="1" key="1">
    <citation type="journal article" date="2015" name="Nature">
        <title>Complex archaea that bridge the gap between prokaryotes and eukaryotes.</title>
        <authorList>
            <person name="Spang A."/>
            <person name="Saw J.H."/>
            <person name="Jorgensen S.L."/>
            <person name="Zaremba-Niedzwiedzka K."/>
            <person name="Martijn J."/>
            <person name="Lind A.E."/>
            <person name="van Eijk R."/>
            <person name="Schleper C."/>
            <person name="Guy L."/>
            <person name="Ettema T.J."/>
        </authorList>
    </citation>
    <scope>NUCLEOTIDE SEQUENCE</scope>
</reference>
<proteinExistence type="predicted"/>
<organism evidence="1">
    <name type="scientific">marine sediment metagenome</name>
    <dbReference type="NCBI Taxonomy" id="412755"/>
    <lineage>
        <taxon>unclassified sequences</taxon>
        <taxon>metagenomes</taxon>
        <taxon>ecological metagenomes</taxon>
    </lineage>
</organism>
<gene>
    <name evidence="1" type="ORF">LCGC14_1752700</name>
</gene>
<accession>A0A0F9H3K0</accession>
<comment type="caution">
    <text evidence="1">The sequence shown here is derived from an EMBL/GenBank/DDBJ whole genome shotgun (WGS) entry which is preliminary data.</text>
</comment>
<dbReference type="AlphaFoldDB" id="A0A0F9H3K0"/>
<dbReference type="EMBL" id="LAZR01016187">
    <property type="protein sequence ID" value="KKM05575.1"/>
    <property type="molecule type" value="Genomic_DNA"/>
</dbReference>
<sequence>MEQKPITQDEIPTLMREGWILKRGNLSGHWWLENSAFDIRKVHRASAQALERRDVIKRTARNFHRGDTFVLVHR</sequence>